<reference evidence="1" key="1">
    <citation type="submission" date="2019-01" db="EMBL/GenBank/DDBJ databases">
        <title>Draft genome sequences of three monokaryotic isolates of the white-rot basidiomycete fungus Dichomitus squalens.</title>
        <authorList>
            <consortium name="DOE Joint Genome Institute"/>
            <person name="Lopez S.C."/>
            <person name="Andreopoulos B."/>
            <person name="Pangilinan J."/>
            <person name="Lipzen A."/>
            <person name="Riley R."/>
            <person name="Ahrendt S."/>
            <person name="Ng V."/>
            <person name="Barry K."/>
            <person name="Daum C."/>
            <person name="Grigoriev I.V."/>
            <person name="Hilden K.S."/>
            <person name="Makela M.R."/>
            <person name="de Vries R.P."/>
        </authorList>
    </citation>
    <scope>NUCLEOTIDE SEQUENCE [LARGE SCALE GENOMIC DNA]</scope>
    <source>
        <strain evidence="1">OM18370.1</strain>
    </source>
</reference>
<evidence type="ECO:0000313" key="1">
    <source>
        <dbReference type="EMBL" id="TBU29186.1"/>
    </source>
</evidence>
<dbReference type="Proteomes" id="UP000292957">
    <property type="component" value="Unassembled WGS sequence"/>
</dbReference>
<proteinExistence type="predicted"/>
<dbReference type="EMBL" id="ML143415">
    <property type="protein sequence ID" value="TBU29186.1"/>
    <property type="molecule type" value="Genomic_DNA"/>
</dbReference>
<organism evidence="1">
    <name type="scientific">Dichomitus squalens</name>
    <dbReference type="NCBI Taxonomy" id="114155"/>
    <lineage>
        <taxon>Eukaryota</taxon>
        <taxon>Fungi</taxon>
        <taxon>Dikarya</taxon>
        <taxon>Basidiomycota</taxon>
        <taxon>Agaricomycotina</taxon>
        <taxon>Agaricomycetes</taxon>
        <taxon>Polyporales</taxon>
        <taxon>Polyporaceae</taxon>
        <taxon>Dichomitus</taxon>
    </lineage>
</organism>
<accession>A0A4Q9MSI8</accession>
<gene>
    <name evidence="1" type="ORF">BD311DRAFT_757123</name>
</gene>
<sequence>MCMRRWWVNKVLCALSTTCITFLCYGSNPSNKDPSRACYRTAQEFAKCSRNLDVWR</sequence>
<dbReference type="AlphaFoldDB" id="A0A4Q9MSI8"/>
<name>A0A4Q9MSI8_9APHY</name>
<protein>
    <submittedName>
        <fullName evidence="1">Uncharacterized protein</fullName>
    </submittedName>
</protein>